<accession>A0AB74DFE7</accession>
<reference evidence="1 2" key="1">
    <citation type="submission" date="2018-08" db="EMBL/GenBank/DDBJ databases">
        <title>Comparative analysis of Burkholderia isolates from Puerto Rico.</title>
        <authorList>
            <person name="Hall C."/>
            <person name="Sahl J."/>
            <person name="Wagner D."/>
        </authorList>
    </citation>
    <scope>NUCLEOTIDE SEQUENCE [LARGE SCALE GENOMIC DNA]</scope>
    <source>
        <strain evidence="1 2">Bp8964</strain>
    </source>
</reference>
<evidence type="ECO:0000313" key="2">
    <source>
        <dbReference type="Proteomes" id="UP000273734"/>
    </source>
</evidence>
<evidence type="ECO:0000313" key="1">
    <source>
        <dbReference type="EMBL" id="RQP84366.1"/>
    </source>
</evidence>
<dbReference type="AlphaFoldDB" id="A0AB74DFE7"/>
<organism evidence="1 2">
    <name type="scientific">Burkholderia ubonensis</name>
    <dbReference type="NCBI Taxonomy" id="101571"/>
    <lineage>
        <taxon>Bacteria</taxon>
        <taxon>Pseudomonadati</taxon>
        <taxon>Pseudomonadota</taxon>
        <taxon>Betaproteobacteria</taxon>
        <taxon>Burkholderiales</taxon>
        <taxon>Burkholderiaceae</taxon>
        <taxon>Burkholderia</taxon>
        <taxon>Burkholderia cepacia complex</taxon>
    </lineage>
</organism>
<gene>
    <name evidence="1" type="ORF">DF015_00410</name>
</gene>
<evidence type="ECO:0008006" key="3">
    <source>
        <dbReference type="Google" id="ProtNLM"/>
    </source>
</evidence>
<name>A0AB74DFE7_9BURK</name>
<dbReference type="EMBL" id="QTNY01000001">
    <property type="protein sequence ID" value="RQP84366.1"/>
    <property type="molecule type" value="Genomic_DNA"/>
</dbReference>
<comment type="caution">
    <text evidence="1">The sequence shown here is derived from an EMBL/GenBank/DDBJ whole genome shotgun (WGS) entry which is preliminary data.</text>
</comment>
<sequence>MLAAAAGGTFALGGCAPAIPVQDAHFAASASTNPVRIVRQEVTVRLSSGYTRRIAEGSQWRDVGSLPQGHVFRAVNTVFAIEGRQVHEAYLVLSGDALVGFYLPGESHFSPLDSPLPLQLGDLR</sequence>
<proteinExistence type="predicted"/>
<dbReference type="Proteomes" id="UP000273734">
    <property type="component" value="Unassembled WGS sequence"/>
</dbReference>
<protein>
    <recommendedName>
        <fullName evidence="3">Lipoprotein</fullName>
    </recommendedName>
</protein>